<feature type="non-terminal residue" evidence="6">
    <location>
        <position position="1"/>
    </location>
</feature>
<keyword evidence="3" id="KW-0479">Metal-binding</keyword>
<feature type="domain" description="Hcy-binding" evidence="5">
    <location>
        <begin position="1"/>
        <end position="112"/>
    </location>
</feature>
<evidence type="ECO:0000256" key="1">
    <source>
        <dbReference type="ARBA" id="ARBA00022603"/>
    </source>
</evidence>
<dbReference type="Pfam" id="PF02574">
    <property type="entry name" value="S-methyl_trans"/>
    <property type="match status" value="1"/>
</dbReference>
<evidence type="ECO:0000256" key="4">
    <source>
        <dbReference type="ARBA" id="ARBA00022833"/>
    </source>
</evidence>
<dbReference type="GO" id="GO:0009086">
    <property type="term" value="P:methionine biosynthetic process"/>
    <property type="evidence" value="ECO:0007669"/>
    <property type="project" value="TreeGrafter"/>
</dbReference>
<evidence type="ECO:0000313" key="6">
    <source>
        <dbReference type="EMBL" id="ETJ39578.1"/>
    </source>
</evidence>
<evidence type="ECO:0000256" key="2">
    <source>
        <dbReference type="ARBA" id="ARBA00022679"/>
    </source>
</evidence>
<dbReference type="PANTHER" id="PTHR46015:SF1">
    <property type="entry name" value="HOMOCYSTEINE S-METHYLTRANSFERASE-LIKE ISOFORM 1"/>
    <property type="match status" value="1"/>
</dbReference>
<dbReference type="SUPFAM" id="SSF82282">
    <property type="entry name" value="Homocysteine S-methyltransferase"/>
    <property type="match status" value="1"/>
</dbReference>
<dbReference type="PANTHER" id="PTHR46015">
    <property type="entry name" value="ZGC:172121"/>
    <property type="match status" value="1"/>
</dbReference>
<dbReference type="PROSITE" id="PS50970">
    <property type="entry name" value="HCY"/>
    <property type="match status" value="1"/>
</dbReference>
<keyword evidence="2 6" id="KW-0808">Transferase</keyword>
<dbReference type="InterPro" id="IPR003726">
    <property type="entry name" value="HCY_dom"/>
</dbReference>
<keyword evidence="1 6" id="KW-0489">Methyltransferase</keyword>
<organism evidence="6">
    <name type="scientific">human gut metagenome</name>
    <dbReference type="NCBI Taxonomy" id="408170"/>
    <lineage>
        <taxon>unclassified sequences</taxon>
        <taxon>metagenomes</taxon>
        <taxon>organismal metagenomes</taxon>
    </lineage>
</organism>
<evidence type="ECO:0000256" key="3">
    <source>
        <dbReference type="ARBA" id="ARBA00022723"/>
    </source>
</evidence>
<dbReference type="AlphaFoldDB" id="W1YAH6"/>
<dbReference type="GO" id="GO:0033528">
    <property type="term" value="P:S-methylmethionine cycle"/>
    <property type="evidence" value="ECO:0007669"/>
    <property type="project" value="TreeGrafter"/>
</dbReference>
<dbReference type="EMBL" id="AZMM01006550">
    <property type="protein sequence ID" value="ETJ39578.1"/>
    <property type="molecule type" value="Genomic_DNA"/>
</dbReference>
<keyword evidence="4" id="KW-0862">Zinc</keyword>
<name>W1YAH6_9ZZZZ</name>
<dbReference type="GO" id="GO:0032259">
    <property type="term" value="P:methylation"/>
    <property type="evidence" value="ECO:0007669"/>
    <property type="project" value="UniProtKB-KW"/>
</dbReference>
<dbReference type="InterPro" id="IPR051486">
    <property type="entry name" value="Hcy_S-methyltransferase"/>
</dbReference>
<feature type="non-terminal residue" evidence="6">
    <location>
        <position position="112"/>
    </location>
</feature>
<accession>W1YAH6</accession>
<protein>
    <submittedName>
        <fullName evidence="6">Homocysteine S-methyltransferase</fullName>
    </submittedName>
</protein>
<dbReference type="GO" id="GO:0046872">
    <property type="term" value="F:metal ion binding"/>
    <property type="evidence" value="ECO:0007669"/>
    <property type="project" value="UniProtKB-KW"/>
</dbReference>
<evidence type="ECO:0000259" key="5">
    <source>
        <dbReference type="PROSITE" id="PS50970"/>
    </source>
</evidence>
<reference evidence="6" key="1">
    <citation type="submission" date="2013-12" db="EMBL/GenBank/DDBJ databases">
        <title>A Varibaculum cambriense genome reconstructed from a premature infant gut community with otherwise low bacterial novelty that shifts toward anaerobic metabolism during the third week of life.</title>
        <authorList>
            <person name="Brown C.T."/>
            <person name="Sharon I."/>
            <person name="Thomas B.C."/>
            <person name="Castelle C.J."/>
            <person name="Morowitz M.J."/>
            <person name="Banfield J.F."/>
        </authorList>
    </citation>
    <scope>NUCLEOTIDE SEQUENCE</scope>
</reference>
<dbReference type="Gene3D" id="3.20.20.330">
    <property type="entry name" value="Homocysteine-binding-like domain"/>
    <property type="match status" value="1"/>
</dbReference>
<proteinExistence type="predicted"/>
<dbReference type="InterPro" id="IPR036589">
    <property type="entry name" value="HCY_dom_sf"/>
</dbReference>
<dbReference type="GO" id="GO:0008898">
    <property type="term" value="F:S-adenosylmethionine-homocysteine S-methyltransferase activity"/>
    <property type="evidence" value="ECO:0007669"/>
    <property type="project" value="TreeGrafter"/>
</dbReference>
<gene>
    <name evidence="6" type="ORF">Q604_UNBC06550G0001</name>
</gene>
<sequence length="112" mass="12244">FETIPSYAEAIAIARAMSDPFTSKGIPGWISFSCKDGHHVSSGETIIKCAQMIDKVHPITGIGINCTKPEYVESLIKDIRTVTEKPIAVYPNLGESYDSKTKTWYGDAASFV</sequence>
<comment type="caution">
    <text evidence="6">The sequence shown here is derived from an EMBL/GenBank/DDBJ whole genome shotgun (WGS) entry which is preliminary data.</text>
</comment>